<feature type="compositionally biased region" description="Polar residues" evidence="4">
    <location>
        <begin position="1"/>
        <end position="13"/>
    </location>
</feature>
<keyword evidence="2" id="KW-0238">DNA-binding</keyword>
<evidence type="ECO:0000256" key="2">
    <source>
        <dbReference type="ARBA" id="ARBA00023125"/>
    </source>
</evidence>
<dbReference type="InterPro" id="IPR018060">
    <property type="entry name" value="HTH_AraC"/>
</dbReference>
<evidence type="ECO:0000256" key="4">
    <source>
        <dbReference type="SAM" id="MobiDB-lite"/>
    </source>
</evidence>
<evidence type="ECO:0000259" key="5">
    <source>
        <dbReference type="PROSITE" id="PS01124"/>
    </source>
</evidence>
<dbReference type="Pfam" id="PF02311">
    <property type="entry name" value="AraC_binding"/>
    <property type="match status" value="1"/>
</dbReference>
<dbReference type="PROSITE" id="PS01124">
    <property type="entry name" value="HTH_ARAC_FAMILY_2"/>
    <property type="match status" value="1"/>
</dbReference>
<dbReference type="PANTHER" id="PTHR43280">
    <property type="entry name" value="ARAC-FAMILY TRANSCRIPTIONAL REGULATOR"/>
    <property type="match status" value="1"/>
</dbReference>
<organism evidence="6 7">
    <name type="scientific">Hungatella hathewayi</name>
    <dbReference type="NCBI Taxonomy" id="154046"/>
    <lineage>
        <taxon>Bacteria</taxon>
        <taxon>Bacillati</taxon>
        <taxon>Bacillota</taxon>
        <taxon>Clostridia</taxon>
        <taxon>Lachnospirales</taxon>
        <taxon>Lachnospiraceae</taxon>
        <taxon>Hungatella</taxon>
    </lineage>
</organism>
<dbReference type="InterPro" id="IPR003313">
    <property type="entry name" value="AraC-bd"/>
</dbReference>
<protein>
    <submittedName>
        <fullName evidence="6">AraC family transcriptional regulator</fullName>
    </submittedName>
</protein>
<evidence type="ECO:0000256" key="3">
    <source>
        <dbReference type="ARBA" id="ARBA00023163"/>
    </source>
</evidence>
<name>A0AA37JHG3_9FIRM</name>
<reference evidence="6" key="1">
    <citation type="submission" date="2022-01" db="EMBL/GenBank/DDBJ databases">
        <title>Novel bile acid biosynthetic pathways are enriched in the microbiome of centenarians.</title>
        <authorList>
            <person name="Sato Y."/>
            <person name="Atarashi K."/>
            <person name="Plichta R.D."/>
            <person name="Arai Y."/>
            <person name="Sasajima S."/>
            <person name="Kearney M.S."/>
            <person name="Suda W."/>
            <person name="Takeshita K."/>
            <person name="Sasaki T."/>
            <person name="Okamoto S."/>
            <person name="Skelly N.A."/>
            <person name="Okamura Y."/>
            <person name="Vlamakis H."/>
            <person name="Li Y."/>
            <person name="Tanoue T."/>
            <person name="Takei H."/>
            <person name="Nittono H."/>
            <person name="Narushima S."/>
            <person name="Irie J."/>
            <person name="Itoh H."/>
            <person name="Moriya K."/>
            <person name="Sugiura Y."/>
            <person name="Suematsu M."/>
            <person name="Moritoki N."/>
            <person name="Shibata S."/>
            <person name="Littman R.D."/>
            <person name="Fischbach A.M."/>
            <person name="Uwamino Y."/>
            <person name="Inoue T."/>
            <person name="Honda A."/>
            <person name="Hattori M."/>
            <person name="Murai T."/>
            <person name="Xavier J.R."/>
            <person name="Hirose N."/>
            <person name="Honda K."/>
        </authorList>
    </citation>
    <scope>NUCLEOTIDE SEQUENCE</scope>
    <source>
        <strain evidence="6">CE91-St55</strain>
    </source>
</reference>
<dbReference type="PANTHER" id="PTHR43280:SF34">
    <property type="entry name" value="ARAC-FAMILY TRANSCRIPTIONAL REGULATOR"/>
    <property type="match status" value="1"/>
</dbReference>
<proteinExistence type="predicted"/>
<dbReference type="GO" id="GO:0003700">
    <property type="term" value="F:DNA-binding transcription factor activity"/>
    <property type="evidence" value="ECO:0007669"/>
    <property type="project" value="InterPro"/>
</dbReference>
<accession>A0AA37JHG3</accession>
<gene>
    <name evidence="6" type="ORF">CE91St55_07570</name>
</gene>
<dbReference type="InterPro" id="IPR037923">
    <property type="entry name" value="HTH-like"/>
</dbReference>
<evidence type="ECO:0000313" key="7">
    <source>
        <dbReference type="Proteomes" id="UP001055091"/>
    </source>
</evidence>
<dbReference type="SUPFAM" id="SSF46689">
    <property type="entry name" value="Homeodomain-like"/>
    <property type="match status" value="2"/>
</dbReference>
<dbReference type="Pfam" id="PF12833">
    <property type="entry name" value="HTH_18"/>
    <property type="match status" value="1"/>
</dbReference>
<evidence type="ECO:0000313" key="6">
    <source>
        <dbReference type="EMBL" id="GKG98775.1"/>
    </source>
</evidence>
<dbReference type="InterPro" id="IPR009057">
    <property type="entry name" value="Homeodomain-like_sf"/>
</dbReference>
<dbReference type="InterPro" id="IPR014710">
    <property type="entry name" value="RmlC-like_jellyroll"/>
</dbReference>
<dbReference type="SUPFAM" id="SSF51215">
    <property type="entry name" value="Regulatory protein AraC"/>
    <property type="match status" value="1"/>
</dbReference>
<keyword evidence="1" id="KW-0805">Transcription regulation</keyword>
<dbReference type="Gene3D" id="2.60.120.10">
    <property type="entry name" value="Jelly Rolls"/>
    <property type="match status" value="1"/>
</dbReference>
<dbReference type="InterPro" id="IPR018062">
    <property type="entry name" value="HTH_AraC-typ_CS"/>
</dbReference>
<comment type="caution">
    <text evidence="6">The sequence shown here is derived from an EMBL/GenBank/DDBJ whole genome shotgun (WGS) entry which is preliminary data.</text>
</comment>
<feature type="domain" description="HTH araC/xylS-type" evidence="5">
    <location>
        <begin position="204"/>
        <end position="301"/>
    </location>
</feature>
<feature type="region of interest" description="Disordered" evidence="4">
    <location>
        <begin position="1"/>
        <end position="22"/>
    </location>
</feature>
<keyword evidence="3" id="KW-0804">Transcription</keyword>
<evidence type="ECO:0000256" key="1">
    <source>
        <dbReference type="ARBA" id="ARBA00023015"/>
    </source>
</evidence>
<dbReference type="Gene3D" id="1.10.10.60">
    <property type="entry name" value="Homeodomain-like"/>
    <property type="match status" value="2"/>
</dbReference>
<dbReference type="RefSeq" id="WP_022030959.1">
    <property type="nucleotide sequence ID" value="NZ_BQNJ01000001.1"/>
</dbReference>
<sequence length="305" mass="35355">MTFSTEQRINNGVSAALPPEHVTEENGSCRRIHFPETIRSHHMLSTRPVNDVYHMHDSYELLLFLGGCTDCYIEHHRYRLKRGDLLIINSQEIHRAVASEGTPYERIATHFYPELVRNYCTEQTDLLSCFEKRKNADRNLLSLTPKSLEHYLYLTDHLHTAVASASFGHDILASTYLLQLLVLANTCFYESTWIPENLMPQLSSQIMRYIDEHLTEDLSIQALADHLYMNRSHMSRKFREQAGCSIQEYMILKRISLAKTLLKQGKSVTDTCELSGFHDYSNFIRTFKKYAQVSPGHYRVTNMEA</sequence>
<dbReference type="EMBL" id="BQNJ01000001">
    <property type="protein sequence ID" value="GKG98775.1"/>
    <property type="molecule type" value="Genomic_DNA"/>
</dbReference>
<dbReference type="AlphaFoldDB" id="A0AA37JHG3"/>
<dbReference type="PROSITE" id="PS00041">
    <property type="entry name" value="HTH_ARAC_FAMILY_1"/>
    <property type="match status" value="1"/>
</dbReference>
<dbReference type="SMART" id="SM00342">
    <property type="entry name" value="HTH_ARAC"/>
    <property type="match status" value="1"/>
</dbReference>
<dbReference type="GO" id="GO:0043565">
    <property type="term" value="F:sequence-specific DNA binding"/>
    <property type="evidence" value="ECO:0007669"/>
    <property type="project" value="InterPro"/>
</dbReference>
<dbReference type="Proteomes" id="UP001055091">
    <property type="component" value="Unassembled WGS sequence"/>
</dbReference>